<gene>
    <name evidence="5" type="ORF">ACJEBI_16240</name>
</gene>
<dbReference type="InterPro" id="IPR002692">
    <property type="entry name" value="S45"/>
</dbReference>
<evidence type="ECO:0000256" key="3">
    <source>
        <dbReference type="ARBA" id="ARBA00023145"/>
    </source>
</evidence>
<dbReference type="PIRSF" id="PIRSF001227">
    <property type="entry name" value="Pen_acylase"/>
    <property type="match status" value="1"/>
</dbReference>
<comment type="caution">
    <text evidence="5">The sequence shown here is derived from an EMBL/GenBank/DDBJ whole genome shotgun (WGS) entry which is preliminary data.</text>
</comment>
<dbReference type="InterPro" id="IPR023343">
    <property type="entry name" value="Penicillin_amidase_dom1"/>
</dbReference>
<dbReference type="InterPro" id="IPR043147">
    <property type="entry name" value="Penicillin_amidase_A-knob"/>
</dbReference>
<dbReference type="InterPro" id="IPR043146">
    <property type="entry name" value="Penicillin_amidase_N_B-knob"/>
</dbReference>
<dbReference type="PANTHER" id="PTHR34218">
    <property type="entry name" value="PEPTIDASE S45 PENICILLIN AMIDASE"/>
    <property type="match status" value="1"/>
</dbReference>
<dbReference type="Gene3D" id="1.10.439.10">
    <property type="entry name" value="Penicillin Amidohydrolase, domain 1"/>
    <property type="match status" value="1"/>
</dbReference>
<dbReference type="InterPro" id="IPR014395">
    <property type="entry name" value="Pen/GL7ACA/AHL_acylase"/>
</dbReference>
<dbReference type="Gene3D" id="1.10.287.150">
    <property type="match status" value="1"/>
</dbReference>
<evidence type="ECO:0000256" key="1">
    <source>
        <dbReference type="ARBA" id="ARBA00006586"/>
    </source>
</evidence>
<reference evidence="5 6" key="1">
    <citation type="submission" date="2024-11" db="EMBL/GenBank/DDBJ databases">
        <authorList>
            <person name="Lucas J.A."/>
        </authorList>
    </citation>
    <scope>NUCLEOTIDE SEQUENCE [LARGE SCALE GENOMIC DNA]</scope>
    <source>
        <strain evidence="5 6">Z 5.4</strain>
    </source>
</reference>
<dbReference type="RefSeq" id="WP_406581576.1">
    <property type="nucleotide sequence ID" value="NZ_JBJHQH010000012.1"/>
</dbReference>
<proteinExistence type="inferred from homology"/>
<evidence type="ECO:0000313" key="6">
    <source>
        <dbReference type="Proteomes" id="UP001623041"/>
    </source>
</evidence>
<dbReference type="Proteomes" id="UP001623041">
    <property type="component" value="Unassembled WGS sequence"/>
</dbReference>
<dbReference type="Gene3D" id="1.10.1400.10">
    <property type="match status" value="1"/>
</dbReference>
<keyword evidence="6" id="KW-1185">Reference proteome</keyword>
<dbReference type="Pfam" id="PF01804">
    <property type="entry name" value="Penicil_amidase"/>
    <property type="match status" value="1"/>
</dbReference>
<dbReference type="PANTHER" id="PTHR34218:SF4">
    <property type="entry name" value="ACYL-HOMOSERINE LACTONE ACYLASE QUIP"/>
    <property type="match status" value="1"/>
</dbReference>
<keyword evidence="3" id="KW-0865">Zymogen</keyword>
<feature type="chain" id="PRO_5047267839" evidence="4">
    <location>
        <begin position="29"/>
        <end position="791"/>
    </location>
</feature>
<sequence length="791" mass="87949">MKKKRLLSVFSTTMLTASLLAVPTPGFAQPMSPPTPQTSANLQIESTKLLNHQGQAIKIVRDSYGVPHVYSERDIALFFGAGYAMAEDRLWQAELSRMVASGKMAEVFGGAANTAQDQVIRRDGYTDEESLGQFNQLPDYVKRGLQGYIDGINYYIESTPAAQLPPEFRGQKPAKWTIADSLKIQQVMVRRFGESGGGELSTFTQLTKLQSKFGSEKGYQVFETVSPKNDPTAPVSLYSQTDKSVKKAAKVDTSKFPNSEKVAEQLEKEQQMKLDIEKAYGFPHKGGSNAWVVSPSRSATGGTLLLGGPQMGYSAPQIAYEVGIHGAGYNSVGMAFAGAGPIPLIGRGNDFAWTTTTGYGDQIDTFVLKINPDNPEQYWYKGKWTDFEVRTESIKVAGQANPIAYKVYRSVYGPVISKDAQTAYTQKRSHWGQEVEAMVGFYDFNLASNIKQFEKAAKEIPTSHNFLYSDKQGNIGYWVTGRKPIRAEGTDNRLPMLGDGSQDWQGIAPFETLPHSQNPAQGVVANWNNKPSPDWELTEAMYGPTHRSKFILDQLASLKQVSWSDMEEINKKAGHIELNAYFFKNLLVSKINNEQELPTTVKQAAELVNNWDMYQTDNNGDGLYDDPGLTIFRSWFNLVKAKVLGELKGTGADSNDLLYHVLTANQEELQTKYSFLGDINLNQMTLESLQSAVQSLSSSNQGKPMNDWLTPIAKINFSPQGAGKVDDILYMNRGTYNQIVEFSKSNTKSVNILPPGQSGNPFSLHFDDQRLRYANWEYKPMVLDILKQNKK</sequence>
<keyword evidence="2" id="KW-0378">Hydrolase</keyword>
<name>A0ABW8RI96_9BACI</name>
<feature type="signal peptide" evidence="4">
    <location>
        <begin position="1"/>
        <end position="28"/>
    </location>
</feature>
<evidence type="ECO:0000256" key="2">
    <source>
        <dbReference type="ARBA" id="ARBA00022801"/>
    </source>
</evidence>
<dbReference type="InterPro" id="IPR029055">
    <property type="entry name" value="Ntn_hydrolases_N"/>
</dbReference>
<protein>
    <submittedName>
        <fullName evidence="5">Penicillin acylase family protein</fullName>
    </submittedName>
</protein>
<evidence type="ECO:0000313" key="5">
    <source>
        <dbReference type="EMBL" id="MFK9093023.1"/>
    </source>
</evidence>
<dbReference type="Gene3D" id="3.60.20.10">
    <property type="entry name" value="Glutamine Phosphoribosylpyrophosphate, subunit 1, domain 1"/>
    <property type="match status" value="1"/>
</dbReference>
<accession>A0ABW8RI96</accession>
<evidence type="ECO:0000256" key="4">
    <source>
        <dbReference type="SAM" id="SignalP"/>
    </source>
</evidence>
<dbReference type="SUPFAM" id="SSF56235">
    <property type="entry name" value="N-terminal nucleophile aminohydrolases (Ntn hydrolases)"/>
    <property type="match status" value="1"/>
</dbReference>
<dbReference type="EMBL" id="JBJHQH010000012">
    <property type="protein sequence ID" value="MFK9093023.1"/>
    <property type="molecule type" value="Genomic_DNA"/>
</dbReference>
<comment type="similarity">
    <text evidence="1">Belongs to the peptidase S45 family.</text>
</comment>
<dbReference type="Gene3D" id="2.30.120.10">
    <property type="match status" value="1"/>
</dbReference>
<keyword evidence="4" id="KW-0732">Signal</keyword>
<organism evidence="5 6">
    <name type="scientific">Bacillus salipaludis</name>
    <dbReference type="NCBI Taxonomy" id="2547811"/>
    <lineage>
        <taxon>Bacteria</taxon>
        <taxon>Bacillati</taxon>
        <taxon>Bacillota</taxon>
        <taxon>Bacilli</taxon>
        <taxon>Bacillales</taxon>
        <taxon>Bacillaceae</taxon>
        <taxon>Bacillus</taxon>
    </lineage>
</organism>